<feature type="transmembrane region" description="Helical" evidence="1">
    <location>
        <begin position="44"/>
        <end position="64"/>
    </location>
</feature>
<evidence type="ECO:0000313" key="3">
    <source>
        <dbReference type="Proteomes" id="UP001596250"/>
    </source>
</evidence>
<accession>A0ABW1IR51</accession>
<comment type="caution">
    <text evidence="2">The sequence shown here is derived from an EMBL/GenBank/DDBJ whole genome shotgun (WGS) entry which is preliminary data.</text>
</comment>
<feature type="transmembrane region" description="Helical" evidence="1">
    <location>
        <begin position="160"/>
        <end position="177"/>
    </location>
</feature>
<name>A0ABW1IR51_9BACL</name>
<sequence length="232" mass="25885">MRKLNEVLVKSGAEVYREIVTAVLHSLMGSIVLIPLVLFTPAPVALMLFPLLYMPLLYGGMYAYHRKWMGEASKIRDVWAGAVKGFVPSAVFGFLITVLILIVWSTWWYYGGKDGFIYLTIAVFQTYFALMAWASQFYTLQLVLQKQMGIFHAMGESVKLFFRHPAYTIGACIQALIFTMPLLVTIVGFAALFGGIAAIYMHKAANNMFQPEAGKNEAAEAMNDGSYRAYGD</sequence>
<keyword evidence="3" id="KW-1185">Reference proteome</keyword>
<dbReference type="Proteomes" id="UP001596250">
    <property type="component" value="Unassembled WGS sequence"/>
</dbReference>
<dbReference type="EMBL" id="JBHSQV010000166">
    <property type="protein sequence ID" value="MFC5987565.1"/>
    <property type="molecule type" value="Genomic_DNA"/>
</dbReference>
<protein>
    <recommendedName>
        <fullName evidence="4">DUF624 domain-containing protein</fullName>
    </recommendedName>
</protein>
<keyword evidence="1" id="KW-1133">Transmembrane helix</keyword>
<feature type="transmembrane region" description="Helical" evidence="1">
    <location>
        <begin position="183"/>
        <end position="201"/>
    </location>
</feature>
<feature type="transmembrane region" description="Helical" evidence="1">
    <location>
        <begin position="116"/>
        <end position="139"/>
    </location>
</feature>
<organism evidence="2 3">
    <name type="scientific">Marinicrinis lubricantis</name>
    <dbReference type="NCBI Taxonomy" id="2086470"/>
    <lineage>
        <taxon>Bacteria</taxon>
        <taxon>Bacillati</taxon>
        <taxon>Bacillota</taxon>
        <taxon>Bacilli</taxon>
        <taxon>Bacillales</taxon>
        <taxon>Paenibacillaceae</taxon>
    </lineage>
</organism>
<feature type="transmembrane region" description="Helical" evidence="1">
    <location>
        <begin position="85"/>
        <end position="110"/>
    </location>
</feature>
<keyword evidence="1" id="KW-0812">Transmembrane</keyword>
<proteinExistence type="predicted"/>
<evidence type="ECO:0008006" key="4">
    <source>
        <dbReference type="Google" id="ProtNLM"/>
    </source>
</evidence>
<keyword evidence="1" id="KW-0472">Membrane</keyword>
<dbReference type="RefSeq" id="WP_379894968.1">
    <property type="nucleotide sequence ID" value="NZ_CBCSCT010000034.1"/>
</dbReference>
<evidence type="ECO:0000313" key="2">
    <source>
        <dbReference type="EMBL" id="MFC5987565.1"/>
    </source>
</evidence>
<reference evidence="3" key="1">
    <citation type="journal article" date="2019" name="Int. J. Syst. Evol. Microbiol.">
        <title>The Global Catalogue of Microorganisms (GCM) 10K type strain sequencing project: providing services to taxonomists for standard genome sequencing and annotation.</title>
        <authorList>
            <consortium name="The Broad Institute Genomics Platform"/>
            <consortium name="The Broad Institute Genome Sequencing Center for Infectious Disease"/>
            <person name="Wu L."/>
            <person name="Ma J."/>
        </authorList>
    </citation>
    <scope>NUCLEOTIDE SEQUENCE [LARGE SCALE GENOMIC DNA]</scope>
    <source>
        <strain evidence="3">CCM 8749</strain>
    </source>
</reference>
<feature type="transmembrane region" description="Helical" evidence="1">
    <location>
        <begin position="20"/>
        <end position="38"/>
    </location>
</feature>
<gene>
    <name evidence="2" type="ORF">ACFPXP_14255</name>
</gene>
<evidence type="ECO:0000256" key="1">
    <source>
        <dbReference type="SAM" id="Phobius"/>
    </source>
</evidence>